<organism evidence="3 4">
    <name type="scientific">Zancudomyces culisetae</name>
    <name type="common">Gut fungus</name>
    <name type="synonym">Smittium culisetae</name>
    <dbReference type="NCBI Taxonomy" id="1213189"/>
    <lineage>
        <taxon>Eukaryota</taxon>
        <taxon>Fungi</taxon>
        <taxon>Fungi incertae sedis</taxon>
        <taxon>Zoopagomycota</taxon>
        <taxon>Kickxellomycotina</taxon>
        <taxon>Harpellomycetes</taxon>
        <taxon>Harpellales</taxon>
        <taxon>Legeriomycetaceae</taxon>
        <taxon>Zancudomyces</taxon>
    </lineage>
</organism>
<sequence length="153" mass="17149">MESHPVQTINVHDYLRPKLCDLYENDCIFDKFEVSISGDSTTGGIKAMTGSYNNYFHIYNTQEPSYETILQADKNAFRALKVPNAFGNTSNGNAVSSIGRVGVPKDGKNGIKKDDINPDTMDYGRKILHSSWHPREDTLAVAATNNLFIFTYY</sequence>
<dbReference type="InterPro" id="IPR000009">
    <property type="entry name" value="PP2A_PR55"/>
</dbReference>
<evidence type="ECO:0000313" key="4">
    <source>
        <dbReference type="Proteomes" id="UP000188320"/>
    </source>
</evidence>
<dbReference type="AlphaFoldDB" id="A0A1R1PVX1"/>
<dbReference type="EMBL" id="LSSK01000110">
    <property type="protein sequence ID" value="OMH85120.1"/>
    <property type="molecule type" value="Genomic_DNA"/>
</dbReference>
<dbReference type="PRINTS" id="PR00600">
    <property type="entry name" value="PP2APR55"/>
</dbReference>
<reference evidence="4" key="1">
    <citation type="submission" date="2017-01" db="EMBL/GenBank/DDBJ databases">
        <authorList>
            <person name="Wang Y."/>
            <person name="White M."/>
            <person name="Kvist S."/>
            <person name="Moncalvo J.-M."/>
        </authorList>
    </citation>
    <scope>NUCLEOTIDE SEQUENCE [LARGE SCALE GENOMIC DNA]</scope>
    <source>
        <strain evidence="4">COL-18-3</strain>
    </source>
</reference>
<comment type="caution">
    <text evidence="3">The sequence shown here is derived from an EMBL/GenBank/DDBJ whole genome shotgun (WGS) entry which is preliminary data.</text>
</comment>
<accession>A0A1R1PVX1</accession>
<dbReference type="PANTHER" id="PTHR11871">
    <property type="entry name" value="PROTEIN PHOSPHATASE PP2A REGULATORY SUBUNIT B"/>
    <property type="match status" value="1"/>
</dbReference>
<keyword evidence="1" id="KW-0853">WD repeat</keyword>
<dbReference type="Proteomes" id="UP000188320">
    <property type="component" value="Unassembled WGS sequence"/>
</dbReference>
<dbReference type="GO" id="GO:0000159">
    <property type="term" value="C:protein phosphatase type 2A complex"/>
    <property type="evidence" value="ECO:0007669"/>
    <property type="project" value="InterPro"/>
</dbReference>
<keyword evidence="2" id="KW-0677">Repeat</keyword>
<dbReference type="OrthoDB" id="6274823at2759"/>
<gene>
    <name evidence="3" type="ORF">AX774_g1340</name>
</gene>
<dbReference type="GO" id="GO:0019888">
    <property type="term" value="F:protein phosphatase regulator activity"/>
    <property type="evidence" value="ECO:0007669"/>
    <property type="project" value="InterPro"/>
</dbReference>
<name>A0A1R1PVX1_ZANCU</name>
<evidence type="ECO:0000256" key="1">
    <source>
        <dbReference type="ARBA" id="ARBA00022574"/>
    </source>
</evidence>
<protein>
    <submittedName>
        <fullName evidence="3">Protein phosphatase PP2A regulatory subunit B</fullName>
    </submittedName>
</protein>
<evidence type="ECO:0000313" key="3">
    <source>
        <dbReference type="EMBL" id="OMH85120.1"/>
    </source>
</evidence>
<keyword evidence="4" id="KW-1185">Reference proteome</keyword>
<proteinExistence type="predicted"/>
<evidence type="ECO:0000256" key="2">
    <source>
        <dbReference type="ARBA" id="ARBA00022737"/>
    </source>
</evidence>